<dbReference type="HAMAP" id="MF_00002">
    <property type="entry name" value="Asp_carb_tr_reg"/>
    <property type="match status" value="1"/>
</dbReference>
<dbReference type="SUPFAM" id="SSF57825">
    <property type="entry name" value="Aspartate carbamoyltransferase, Regulatory-chain, C-terminal domain"/>
    <property type="match status" value="1"/>
</dbReference>
<keyword evidence="6 7" id="KW-0665">Pyrimidine biosynthesis</keyword>
<dbReference type="Pfam" id="PF02748">
    <property type="entry name" value="PyrI_C"/>
    <property type="match status" value="1"/>
</dbReference>
<dbReference type="STRING" id="1445510.YC6258_03242"/>
<evidence type="ECO:0000313" key="11">
    <source>
        <dbReference type="Proteomes" id="UP000032266"/>
    </source>
</evidence>
<keyword evidence="4 7" id="KW-0479">Metal-binding</keyword>
<dbReference type="AlphaFoldDB" id="A0A0C5VPI4"/>
<dbReference type="Pfam" id="PF01948">
    <property type="entry name" value="PyrI"/>
    <property type="match status" value="1"/>
</dbReference>
<dbReference type="RefSeq" id="WP_044617611.1">
    <property type="nucleotide sequence ID" value="NZ_CP007142.1"/>
</dbReference>
<dbReference type="EMBL" id="CP007142">
    <property type="protein sequence ID" value="AJQ95278.1"/>
    <property type="molecule type" value="Genomic_DNA"/>
</dbReference>
<evidence type="ECO:0000256" key="3">
    <source>
        <dbReference type="ARBA" id="ARBA00021764"/>
    </source>
</evidence>
<feature type="binding site" evidence="7">
    <location>
        <position position="107"/>
    </location>
    <ligand>
        <name>Zn(2+)</name>
        <dbReference type="ChEBI" id="CHEBI:29105"/>
    </ligand>
</feature>
<dbReference type="OrthoDB" id="5599321at2"/>
<organism evidence="10 11">
    <name type="scientific">Gynuella sunshinyii YC6258</name>
    <dbReference type="NCBI Taxonomy" id="1445510"/>
    <lineage>
        <taxon>Bacteria</taxon>
        <taxon>Pseudomonadati</taxon>
        <taxon>Pseudomonadota</taxon>
        <taxon>Gammaproteobacteria</taxon>
        <taxon>Oceanospirillales</taxon>
        <taxon>Saccharospirillaceae</taxon>
        <taxon>Gynuella</taxon>
    </lineage>
</organism>
<evidence type="ECO:0000256" key="5">
    <source>
        <dbReference type="ARBA" id="ARBA00022833"/>
    </source>
</evidence>
<dbReference type="SUPFAM" id="SSF54893">
    <property type="entry name" value="Aspartate carbamoyltransferase, Regulatory-chain, N-terminal domain"/>
    <property type="match status" value="1"/>
</dbReference>
<dbReference type="GO" id="GO:0046872">
    <property type="term" value="F:metal ion binding"/>
    <property type="evidence" value="ECO:0007669"/>
    <property type="project" value="UniProtKB-KW"/>
</dbReference>
<evidence type="ECO:0000256" key="2">
    <source>
        <dbReference type="ARBA" id="ARBA00010498"/>
    </source>
</evidence>
<keyword evidence="5 7" id="KW-0862">Zinc</keyword>
<dbReference type="HOGENOM" id="CLU_128576_0_0_6"/>
<proteinExistence type="inferred from homology"/>
<comment type="subunit">
    <text evidence="7">Contains catalytic and regulatory chains.</text>
</comment>
<dbReference type="GO" id="GO:0016740">
    <property type="term" value="F:transferase activity"/>
    <property type="evidence" value="ECO:0007669"/>
    <property type="project" value="UniProtKB-KW"/>
</dbReference>
<evidence type="ECO:0000256" key="1">
    <source>
        <dbReference type="ARBA" id="ARBA00002565"/>
    </source>
</evidence>
<protein>
    <recommendedName>
        <fullName evidence="3 7">Aspartate carbamoyltransferase regulatory chain</fullName>
    </recommendedName>
</protein>
<dbReference type="Gene3D" id="2.30.30.20">
    <property type="entry name" value="Aspartate carbamoyltransferase regulatory subunit, C-terminal domain"/>
    <property type="match status" value="1"/>
</dbReference>
<evidence type="ECO:0000313" key="10">
    <source>
        <dbReference type="EMBL" id="AJQ95278.1"/>
    </source>
</evidence>
<gene>
    <name evidence="7" type="primary">pyrI</name>
    <name evidence="10" type="ORF">YC6258_03242</name>
</gene>
<evidence type="ECO:0000259" key="8">
    <source>
        <dbReference type="Pfam" id="PF01948"/>
    </source>
</evidence>
<feature type="binding site" evidence="7">
    <location>
        <position position="112"/>
    </location>
    <ligand>
        <name>Zn(2+)</name>
        <dbReference type="ChEBI" id="CHEBI:29105"/>
    </ligand>
</feature>
<dbReference type="InterPro" id="IPR002801">
    <property type="entry name" value="Asp_carbamoylTrfase_reg"/>
</dbReference>
<evidence type="ECO:0000256" key="4">
    <source>
        <dbReference type="ARBA" id="ARBA00022723"/>
    </source>
</evidence>
<comment type="similarity">
    <text evidence="2 7">Belongs to the PyrI family.</text>
</comment>
<dbReference type="KEGG" id="gsn:YC6258_03242"/>
<dbReference type="PATRIC" id="fig|1445510.3.peg.3206"/>
<keyword evidence="10" id="KW-0808">Transferase</keyword>
<comment type="cofactor">
    <cofactor evidence="7">
        <name>Zn(2+)</name>
        <dbReference type="ChEBI" id="CHEBI:29105"/>
    </cofactor>
    <text evidence="7">Binds 1 zinc ion per subunit.</text>
</comment>
<dbReference type="PANTHER" id="PTHR35805">
    <property type="entry name" value="ASPARTATE CARBAMOYLTRANSFERASE REGULATORY CHAIN"/>
    <property type="match status" value="1"/>
</dbReference>
<dbReference type="Proteomes" id="UP000032266">
    <property type="component" value="Chromosome"/>
</dbReference>
<dbReference type="InterPro" id="IPR036793">
    <property type="entry name" value="Asp_carbatrfase_reg_N_sf"/>
</dbReference>
<feature type="domain" description="Aspartate carbamoyltransferase regulatory subunit C-terminal" evidence="9">
    <location>
        <begin position="101"/>
        <end position="146"/>
    </location>
</feature>
<dbReference type="NCBIfam" id="TIGR00240">
    <property type="entry name" value="ATCase_reg"/>
    <property type="match status" value="1"/>
</dbReference>
<feature type="domain" description="Aspartate carbamoyltransferase regulatory subunit N-terminal" evidence="8">
    <location>
        <begin position="5"/>
        <end position="95"/>
    </location>
</feature>
<sequence>MSEKMQVEAINRGTVIDHIPAGQGLKIVNRLQLLDNKVRLTVGFNLLSGELGTKDLIKVDDWLFTESEANELALFAPNATVNIIDDYKVVRKINVTLPTELINVFPCPNSNCITRVEPVSSKFRIRQLGHKIQLKCHYCEKAFDKEIFTEN</sequence>
<comment type="function">
    <text evidence="1 7">Involved in allosteric regulation of aspartate carbamoyltransferase.</text>
</comment>
<dbReference type="GO" id="GO:0006221">
    <property type="term" value="P:pyrimidine nucleotide biosynthetic process"/>
    <property type="evidence" value="ECO:0007669"/>
    <property type="project" value="UniProtKB-UniRule"/>
</dbReference>
<accession>A0A0C5VPI4</accession>
<reference evidence="10 11" key="1">
    <citation type="submission" date="2014-01" db="EMBL/GenBank/DDBJ databases">
        <title>Full genme sequencing of cellulolytic bacterium Gynuella sunshinyii YC6258T gen. nov., sp. nov.</title>
        <authorList>
            <person name="Khan H."/>
            <person name="Chung E.J."/>
            <person name="Chung Y.R."/>
        </authorList>
    </citation>
    <scope>NUCLEOTIDE SEQUENCE [LARGE SCALE GENOMIC DNA]</scope>
    <source>
        <strain evidence="10 11">YC6258</strain>
    </source>
</reference>
<evidence type="ECO:0000256" key="6">
    <source>
        <dbReference type="ARBA" id="ARBA00022975"/>
    </source>
</evidence>
<feature type="binding site" evidence="7">
    <location>
        <position position="139"/>
    </location>
    <ligand>
        <name>Zn(2+)</name>
        <dbReference type="ChEBI" id="CHEBI:29105"/>
    </ligand>
</feature>
<evidence type="ECO:0000259" key="9">
    <source>
        <dbReference type="Pfam" id="PF02748"/>
    </source>
</evidence>
<keyword evidence="11" id="KW-1185">Reference proteome</keyword>
<dbReference type="GO" id="GO:0006207">
    <property type="term" value="P:'de novo' pyrimidine nucleobase biosynthetic process"/>
    <property type="evidence" value="ECO:0007669"/>
    <property type="project" value="InterPro"/>
</dbReference>
<dbReference type="GO" id="GO:0009347">
    <property type="term" value="C:aspartate carbamoyltransferase complex"/>
    <property type="evidence" value="ECO:0007669"/>
    <property type="project" value="InterPro"/>
</dbReference>
<dbReference type="PANTHER" id="PTHR35805:SF1">
    <property type="entry name" value="ASPARTATE CARBAMOYLTRANSFERASE REGULATORY CHAIN"/>
    <property type="match status" value="1"/>
</dbReference>
<evidence type="ECO:0000256" key="7">
    <source>
        <dbReference type="HAMAP-Rule" id="MF_00002"/>
    </source>
</evidence>
<dbReference type="InterPro" id="IPR036792">
    <property type="entry name" value="Asp_carbatrfase_reg_C_sf"/>
</dbReference>
<dbReference type="InterPro" id="IPR020545">
    <property type="entry name" value="Asp_carbamoyltransf_reg_N"/>
</dbReference>
<dbReference type="Gene3D" id="3.30.70.140">
    <property type="entry name" value="Aspartate carbamoyltransferase regulatory subunit, N-terminal domain"/>
    <property type="match status" value="1"/>
</dbReference>
<name>A0A0C5VPI4_9GAMM</name>
<feature type="binding site" evidence="7">
    <location>
        <position position="136"/>
    </location>
    <ligand>
        <name>Zn(2+)</name>
        <dbReference type="ChEBI" id="CHEBI:29105"/>
    </ligand>
</feature>
<dbReference type="InterPro" id="IPR020542">
    <property type="entry name" value="Asp_carbamoyltrfase_reg_C"/>
</dbReference>